<protein>
    <recommendedName>
        <fullName evidence="4">TROVE domain-containing protein</fullName>
    </recommendedName>
</protein>
<dbReference type="InterPro" id="IPR040322">
    <property type="entry name" value="TROVE2"/>
</dbReference>
<comment type="caution">
    <text evidence="5">The sequence shown here is derived from an EMBL/GenBank/DDBJ whole genome shotgun (WGS) entry which is preliminary data.</text>
</comment>
<gene>
    <name evidence="5" type="ORF">PENTCL1PPCAC_21354</name>
</gene>
<dbReference type="PANTHER" id="PTHR14202:SF0">
    <property type="entry name" value="RNA-BINDING PROTEIN RO60"/>
    <property type="match status" value="1"/>
</dbReference>
<sequence>SDLFRLCHPIAPKGDDNLVYEQIFHYVVKGRLKVRKRRLPIDSDEATSAKKKYTEEQMKREDESQALKLIETFLSLSKDSTDEEVFKAVREIGLVREHIPTEKLNSRRVWKGLLKKMPMTALIRNLGKMQNVGLLTGGILAQVAYHVRNKDALKKARIHPIQLLLAKTVNHTGVG</sequence>
<comment type="subcellular location">
    <subcellularLocation>
        <location evidence="1">Cytoplasm</location>
    </subcellularLocation>
</comment>
<evidence type="ECO:0000313" key="5">
    <source>
        <dbReference type="EMBL" id="GMS99179.1"/>
    </source>
</evidence>
<feature type="non-terminal residue" evidence="5">
    <location>
        <position position="175"/>
    </location>
</feature>
<keyword evidence="2" id="KW-0963">Cytoplasm</keyword>
<dbReference type="PROSITE" id="PS50988">
    <property type="entry name" value="TROVE"/>
    <property type="match status" value="1"/>
</dbReference>
<feature type="non-terminal residue" evidence="5">
    <location>
        <position position="1"/>
    </location>
</feature>
<keyword evidence="3" id="KW-0479">Metal-binding</keyword>
<organism evidence="5 6">
    <name type="scientific">Pristionchus entomophagus</name>
    <dbReference type="NCBI Taxonomy" id="358040"/>
    <lineage>
        <taxon>Eukaryota</taxon>
        <taxon>Metazoa</taxon>
        <taxon>Ecdysozoa</taxon>
        <taxon>Nematoda</taxon>
        <taxon>Chromadorea</taxon>
        <taxon>Rhabditida</taxon>
        <taxon>Rhabditina</taxon>
        <taxon>Diplogasteromorpha</taxon>
        <taxon>Diplogasteroidea</taxon>
        <taxon>Neodiplogasteridae</taxon>
        <taxon>Pristionchus</taxon>
    </lineage>
</organism>
<dbReference type="GO" id="GO:0046872">
    <property type="term" value="F:metal ion binding"/>
    <property type="evidence" value="ECO:0007669"/>
    <property type="project" value="UniProtKB-KW"/>
</dbReference>
<evidence type="ECO:0000313" key="6">
    <source>
        <dbReference type="Proteomes" id="UP001432027"/>
    </source>
</evidence>
<dbReference type="Pfam" id="PF05731">
    <property type="entry name" value="TROVE"/>
    <property type="match status" value="1"/>
</dbReference>
<proteinExistence type="predicted"/>
<dbReference type="PANTHER" id="PTHR14202">
    <property type="entry name" value="60 KDA RIBONUCLEOPROTEIN SSA/RO"/>
    <property type="match status" value="1"/>
</dbReference>
<name>A0AAV5TXH3_9BILA</name>
<dbReference type="GO" id="GO:1990904">
    <property type="term" value="C:ribonucleoprotein complex"/>
    <property type="evidence" value="ECO:0007669"/>
    <property type="project" value="TreeGrafter"/>
</dbReference>
<reference evidence="5" key="1">
    <citation type="submission" date="2023-10" db="EMBL/GenBank/DDBJ databases">
        <title>Genome assembly of Pristionchus species.</title>
        <authorList>
            <person name="Yoshida K."/>
            <person name="Sommer R.J."/>
        </authorList>
    </citation>
    <scope>NUCLEOTIDE SEQUENCE</scope>
    <source>
        <strain evidence="5">RS0144</strain>
    </source>
</reference>
<dbReference type="EMBL" id="BTSX01000005">
    <property type="protein sequence ID" value="GMS99179.1"/>
    <property type="molecule type" value="Genomic_DNA"/>
</dbReference>
<dbReference type="GO" id="GO:0003723">
    <property type="term" value="F:RNA binding"/>
    <property type="evidence" value="ECO:0007669"/>
    <property type="project" value="InterPro"/>
</dbReference>
<evidence type="ECO:0000256" key="1">
    <source>
        <dbReference type="ARBA" id="ARBA00004496"/>
    </source>
</evidence>
<dbReference type="GO" id="GO:0005737">
    <property type="term" value="C:cytoplasm"/>
    <property type="evidence" value="ECO:0007669"/>
    <property type="project" value="UniProtKB-SubCell"/>
</dbReference>
<evidence type="ECO:0000256" key="3">
    <source>
        <dbReference type="ARBA" id="ARBA00022723"/>
    </source>
</evidence>
<dbReference type="InterPro" id="IPR037214">
    <property type="entry name" value="TROVE_dom_sf"/>
</dbReference>
<evidence type="ECO:0000259" key="4">
    <source>
        <dbReference type="PROSITE" id="PS50988"/>
    </source>
</evidence>
<dbReference type="AlphaFoldDB" id="A0AAV5TXH3"/>
<dbReference type="SUPFAM" id="SSF140864">
    <property type="entry name" value="TROVE domain-like"/>
    <property type="match status" value="1"/>
</dbReference>
<accession>A0AAV5TXH3</accession>
<feature type="domain" description="TROVE" evidence="4">
    <location>
        <begin position="1"/>
        <end position="175"/>
    </location>
</feature>
<dbReference type="Proteomes" id="UP001432027">
    <property type="component" value="Unassembled WGS sequence"/>
</dbReference>
<dbReference type="InterPro" id="IPR008858">
    <property type="entry name" value="TROVE_dom"/>
</dbReference>
<evidence type="ECO:0000256" key="2">
    <source>
        <dbReference type="ARBA" id="ARBA00022490"/>
    </source>
</evidence>
<keyword evidence="6" id="KW-1185">Reference proteome</keyword>